<dbReference type="Pfam" id="PF13545">
    <property type="entry name" value="HTH_Crp_2"/>
    <property type="match status" value="1"/>
</dbReference>
<accession>A0A6H2H5U4</accession>
<dbReference type="CDD" id="cd00038">
    <property type="entry name" value="CAP_ED"/>
    <property type="match status" value="1"/>
</dbReference>
<dbReference type="SUPFAM" id="SSF51206">
    <property type="entry name" value="cAMP-binding domain-like"/>
    <property type="match status" value="1"/>
</dbReference>
<proteinExistence type="predicted"/>
<dbReference type="GO" id="GO:0003677">
    <property type="term" value="F:DNA binding"/>
    <property type="evidence" value="ECO:0007669"/>
    <property type="project" value="UniProtKB-KW"/>
</dbReference>
<dbReference type="RefSeq" id="WP_168921118.1">
    <property type="nucleotide sequence ID" value="NZ_CP051461.1"/>
</dbReference>
<dbReference type="InterPro" id="IPR000595">
    <property type="entry name" value="cNMP-bd_dom"/>
</dbReference>
<dbReference type="InterPro" id="IPR018490">
    <property type="entry name" value="cNMP-bd_dom_sf"/>
</dbReference>
<evidence type="ECO:0000313" key="6">
    <source>
        <dbReference type="EMBL" id="QJC55220.1"/>
    </source>
</evidence>
<dbReference type="GO" id="GO:0005829">
    <property type="term" value="C:cytosol"/>
    <property type="evidence" value="ECO:0007669"/>
    <property type="project" value="TreeGrafter"/>
</dbReference>
<dbReference type="InterPro" id="IPR018488">
    <property type="entry name" value="cNMP-bd_CS"/>
</dbReference>
<keyword evidence="7" id="KW-1185">Reference proteome</keyword>
<evidence type="ECO:0000256" key="2">
    <source>
        <dbReference type="ARBA" id="ARBA00023125"/>
    </source>
</evidence>
<feature type="domain" description="HTH crp-type" evidence="5">
    <location>
        <begin position="168"/>
        <end position="238"/>
    </location>
</feature>
<evidence type="ECO:0000259" key="5">
    <source>
        <dbReference type="PROSITE" id="PS51063"/>
    </source>
</evidence>
<dbReference type="PANTHER" id="PTHR24567:SF74">
    <property type="entry name" value="HTH-TYPE TRANSCRIPTIONAL REGULATOR ARCR"/>
    <property type="match status" value="1"/>
</dbReference>
<dbReference type="PRINTS" id="PR00103">
    <property type="entry name" value="CAMPKINASE"/>
</dbReference>
<keyword evidence="6" id="KW-0675">Receptor</keyword>
<dbReference type="Pfam" id="PF00027">
    <property type="entry name" value="cNMP_binding"/>
    <property type="match status" value="1"/>
</dbReference>
<dbReference type="SMART" id="SM00100">
    <property type="entry name" value="cNMP"/>
    <property type="match status" value="1"/>
</dbReference>
<dbReference type="EMBL" id="CP051461">
    <property type="protein sequence ID" value="QJC55220.1"/>
    <property type="molecule type" value="Genomic_DNA"/>
</dbReference>
<dbReference type="Gene3D" id="2.60.120.10">
    <property type="entry name" value="Jelly Rolls"/>
    <property type="match status" value="1"/>
</dbReference>
<protein>
    <submittedName>
        <fullName evidence="6">Cyclic AMP receptor protein</fullName>
    </submittedName>
</protein>
<dbReference type="PROSITE" id="PS00889">
    <property type="entry name" value="CNMP_BINDING_2"/>
    <property type="match status" value="1"/>
</dbReference>
<evidence type="ECO:0000256" key="3">
    <source>
        <dbReference type="ARBA" id="ARBA00023163"/>
    </source>
</evidence>
<keyword evidence="1" id="KW-0805">Transcription regulation</keyword>
<dbReference type="PROSITE" id="PS50042">
    <property type="entry name" value="CNMP_BINDING_3"/>
    <property type="match status" value="1"/>
</dbReference>
<gene>
    <name evidence="6" type="ORF">HC248_00498</name>
</gene>
<dbReference type="InterPro" id="IPR012318">
    <property type="entry name" value="HTH_CRP"/>
</dbReference>
<evidence type="ECO:0000313" key="7">
    <source>
        <dbReference type="Proteomes" id="UP000502041"/>
    </source>
</evidence>
<dbReference type="InterPro" id="IPR036390">
    <property type="entry name" value="WH_DNA-bd_sf"/>
</dbReference>
<dbReference type="PANTHER" id="PTHR24567">
    <property type="entry name" value="CRP FAMILY TRANSCRIPTIONAL REGULATORY PROTEIN"/>
    <property type="match status" value="1"/>
</dbReference>
<evidence type="ECO:0000259" key="4">
    <source>
        <dbReference type="PROSITE" id="PS50042"/>
    </source>
</evidence>
<dbReference type="SUPFAM" id="SSF46785">
    <property type="entry name" value="Winged helix' DNA-binding domain"/>
    <property type="match status" value="1"/>
</dbReference>
<dbReference type="PROSITE" id="PS51063">
    <property type="entry name" value="HTH_CRP_2"/>
    <property type="match status" value="1"/>
</dbReference>
<feature type="domain" description="Cyclic nucleotide-binding" evidence="4">
    <location>
        <begin position="34"/>
        <end position="154"/>
    </location>
</feature>
<keyword evidence="3" id="KW-0804">Transcription</keyword>
<keyword evidence="2" id="KW-0238">DNA-binding</keyword>
<organism evidence="6 7">
    <name type="scientific">Polaromonas vacuolata</name>
    <dbReference type="NCBI Taxonomy" id="37448"/>
    <lineage>
        <taxon>Bacteria</taxon>
        <taxon>Pseudomonadati</taxon>
        <taxon>Pseudomonadota</taxon>
        <taxon>Betaproteobacteria</taxon>
        <taxon>Burkholderiales</taxon>
        <taxon>Comamonadaceae</taxon>
        <taxon>Polaromonas</taxon>
    </lineage>
</organism>
<dbReference type="GO" id="GO:0003700">
    <property type="term" value="F:DNA-binding transcription factor activity"/>
    <property type="evidence" value="ECO:0007669"/>
    <property type="project" value="TreeGrafter"/>
</dbReference>
<dbReference type="Gene3D" id="1.10.10.10">
    <property type="entry name" value="Winged helix-like DNA-binding domain superfamily/Winged helix DNA-binding domain"/>
    <property type="match status" value="1"/>
</dbReference>
<dbReference type="Proteomes" id="UP000502041">
    <property type="component" value="Chromosome"/>
</dbReference>
<dbReference type="InterPro" id="IPR014710">
    <property type="entry name" value="RmlC-like_jellyroll"/>
</dbReference>
<dbReference type="KEGG" id="pvac:HC248_00498"/>
<dbReference type="AlphaFoldDB" id="A0A6H2H5U4"/>
<evidence type="ECO:0000256" key="1">
    <source>
        <dbReference type="ARBA" id="ARBA00023015"/>
    </source>
</evidence>
<dbReference type="InterPro" id="IPR050397">
    <property type="entry name" value="Env_Response_Regulators"/>
</dbReference>
<reference evidence="6 7" key="1">
    <citation type="submission" date="2020-04" db="EMBL/GenBank/DDBJ databases">
        <title>Complete genome of a Psychrophilic, Marine, Gas Vacuolate Bacterium Polaromonas vacuolata KCTC 22033T.</title>
        <authorList>
            <person name="Hwang K."/>
            <person name="Kim K.M."/>
        </authorList>
    </citation>
    <scope>NUCLEOTIDE SEQUENCE [LARGE SCALE GENOMIC DNA]</scope>
    <source>
        <strain evidence="6 7">KCTC 22033</strain>
    </source>
</reference>
<sequence length="256" mass="27880">MTNTSALPLPEAERLGAESPPNQVITIQLNKLPLLAGVDEEALRKIAAVLLVRTAQKGQVILHKGGAGEHLVFLLSGRLQVMDITEDGREIGLSFLVAGDYFGELSVIDGLPRSATVVACETSLYALLPRAHALELMHNNPFVADRMLKKMALSIRRASNFRTILGIPNAFHRVYALLDHLAKISPGGLVVIESLPTQQAISIMINTSRETVSRAIQVLIQSGVLEKDLRRLIVRQPEALRAEINSPKPPIDQLSS</sequence>
<name>A0A6H2H5U4_9BURK</name>
<dbReference type="InterPro" id="IPR036388">
    <property type="entry name" value="WH-like_DNA-bd_sf"/>
</dbReference>